<reference evidence="2" key="1">
    <citation type="journal article" date="2020" name="bioRxiv">
        <title>Chromosome-level reference genome of the European wasp spider Argiope bruennichi: a resource for studies on range expansion and evolutionary adaptation.</title>
        <authorList>
            <person name="Sheffer M.M."/>
            <person name="Hoppe A."/>
            <person name="Krehenwinkel H."/>
            <person name="Uhl G."/>
            <person name="Kuss A.W."/>
            <person name="Jensen L."/>
            <person name="Jensen C."/>
            <person name="Gillespie R.G."/>
            <person name="Hoff K.J."/>
            <person name="Prost S."/>
        </authorList>
    </citation>
    <scope>NUCLEOTIDE SEQUENCE</scope>
</reference>
<reference evidence="2" key="2">
    <citation type="submission" date="2020-06" db="EMBL/GenBank/DDBJ databases">
        <authorList>
            <person name="Sheffer M."/>
        </authorList>
    </citation>
    <scope>NUCLEOTIDE SEQUENCE</scope>
</reference>
<sequence>MRIAFSVAILCLFYLLVSGEYVLPEPEDVAKYYDCWTYVNCVLGEPGFKKFENCISVLPEKEFEDSIKYVNRNFFKYKSQTVEQMFEEYCTYKGEKRKKVFVKTWGGGLYFRKHICSMPDKQDECARLHQSFGCIFHYLDELSEQNKCTIMIIQAQSFDDQTLQTYFKCYNYATCETDGPDHQRQHNCIFQNATLQDLQDLFEYVEDNGYFQYKSKTEPEAVKEYCTYQGHKQKKAFDQTLKGVFAFKNSICSKSDKQDECNRVSKGLSCIFPILDDYHSQGKC</sequence>
<evidence type="ECO:0000313" key="2">
    <source>
        <dbReference type="EMBL" id="KAF8793248.1"/>
    </source>
</evidence>
<proteinExistence type="predicted"/>
<keyword evidence="3" id="KW-1185">Reference proteome</keyword>
<evidence type="ECO:0000256" key="1">
    <source>
        <dbReference type="SAM" id="SignalP"/>
    </source>
</evidence>
<keyword evidence="1" id="KW-0732">Signal</keyword>
<organism evidence="2 3">
    <name type="scientific">Argiope bruennichi</name>
    <name type="common">Wasp spider</name>
    <name type="synonym">Aranea bruennichi</name>
    <dbReference type="NCBI Taxonomy" id="94029"/>
    <lineage>
        <taxon>Eukaryota</taxon>
        <taxon>Metazoa</taxon>
        <taxon>Ecdysozoa</taxon>
        <taxon>Arthropoda</taxon>
        <taxon>Chelicerata</taxon>
        <taxon>Arachnida</taxon>
        <taxon>Araneae</taxon>
        <taxon>Araneomorphae</taxon>
        <taxon>Entelegynae</taxon>
        <taxon>Araneoidea</taxon>
        <taxon>Araneidae</taxon>
        <taxon>Argiope</taxon>
    </lineage>
</organism>
<accession>A0A8T0FSR9</accession>
<comment type="caution">
    <text evidence="2">The sequence shown here is derived from an EMBL/GenBank/DDBJ whole genome shotgun (WGS) entry which is preliminary data.</text>
</comment>
<dbReference type="AlphaFoldDB" id="A0A8T0FSR9"/>
<feature type="chain" id="PRO_5035736074" evidence="1">
    <location>
        <begin position="20"/>
        <end position="284"/>
    </location>
</feature>
<dbReference type="Proteomes" id="UP000807504">
    <property type="component" value="Unassembled WGS sequence"/>
</dbReference>
<name>A0A8T0FSR9_ARGBR</name>
<protein>
    <submittedName>
        <fullName evidence="2">Uncharacterized protein</fullName>
    </submittedName>
</protein>
<evidence type="ECO:0000313" key="3">
    <source>
        <dbReference type="Proteomes" id="UP000807504"/>
    </source>
</evidence>
<gene>
    <name evidence="2" type="ORF">HNY73_004755</name>
</gene>
<dbReference type="EMBL" id="JABXBU010000003">
    <property type="protein sequence ID" value="KAF8793248.1"/>
    <property type="molecule type" value="Genomic_DNA"/>
</dbReference>
<feature type="signal peptide" evidence="1">
    <location>
        <begin position="1"/>
        <end position="19"/>
    </location>
</feature>